<comment type="caution">
    <text evidence="1">The sequence shown here is derived from an EMBL/GenBank/DDBJ whole genome shotgun (WGS) entry which is preliminary data.</text>
</comment>
<sequence length="36" mass="4212">MDLRKENQALLEDCEVVKAQFLKVEFVFLVSLNGRE</sequence>
<dbReference type="AlphaFoldDB" id="W4L4J2"/>
<name>W4L4J2_9BACT</name>
<accession>W4L4J2</accession>
<gene>
    <name evidence="1" type="ORF">ETSY2_53065</name>
</gene>
<reference evidence="1 2" key="1">
    <citation type="journal article" date="2014" name="Nature">
        <title>An environmental bacterial taxon with a large and distinct metabolic repertoire.</title>
        <authorList>
            <person name="Wilson M.C."/>
            <person name="Mori T."/>
            <person name="Ruckert C."/>
            <person name="Uria A.R."/>
            <person name="Helf M.J."/>
            <person name="Takada K."/>
            <person name="Gernert C."/>
            <person name="Steffens U.A."/>
            <person name="Heycke N."/>
            <person name="Schmitt S."/>
            <person name="Rinke C."/>
            <person name="Helfrich E.J."/>
            <person name="Brachmann A.O."/>
            <person name="Gurgui C."/>
            <person name="Wakimoto T."/>
            <person name="Kracht M."/>
            <person name="Crusemann M."/>
            <person name="Hentschel U."/>
            <person name="Abe I."/>
            <person name="Matsunaga S."/>
            <person name="Kalinowski J."/>
            <person name="Takeyama H."/>
            <person name="Piel J."/>
        </authorList>
    </citation>
    <scope>NUCLEOTIDE SEQUENCE [LARGE SCALE GENOMIC DNA]</scope>
    <source>
        <strain evidence="2">TSY2</strain>
    </source>
</reference>
<proteinExistence type="predicted"/>
<evidence type="ECO:0000313" key="2">
    <source>
        <dbReference type="Proteomes" id="UP000019140"/>
    </source>
</evidence>
<organism evidence="1 2">
    <name type="scientific">Candidatus Entotheonella gemina</name>
    <dbReference type="NCBI Taxonomy" id="1429439"/>
    <lineage>
        <taxon>Bacteria</taxon>
        <taxon>Pseudomonadati</taxon>
        <taxon>Nitrospinota/Tectimicrobiota group</taxon>
        <taxon>Candidatus Tectimicrobiota</taxon>
        <taxon>Candidatus Entotheonellia</taxon>
        <taxon>Candidatus Entotheonellales</taxon>
        <taxon>Candidatus Entotheonellaceae</taxon>
        <taxon>Candidatus Entotheonella</taxon>
    </lineage>
</organism>
<keyword evidence="2" id="KW-1185">Reference proteome</keyword>
<dbReference type="HOGENOM" id="CLU_3355184_0_0_7"/>
<dbReference type="EMBL" id="AZHX01002852">
    <property type="protein sequence ID" value="ETW92600.1"/>
    <property type="molecule type" value="Genomic_DNA"/>
</dbReference>
<evidence type="ECO:0000313" key="1">
    <source>
        <dbReference type="EMBL" id="ETW92600.1"/>
    </source>
</evidence>
<protein>
    <submittedName>
        <fullName evidence="1">Uncharacterized protein</fullName>
    </submittedName>
</protein>
<dbReference type="Proteomes" id="UP000019140">
    <property type="component" value="Unassembled WGS sequence"/>
</dbReference>